<evidence type="ECO:0000313" key="2">
    <source>
        <dbReference type="EMBL" id="OGZ67069.1"/>
    </source>
</evidence>
<protein>
    <recommendedName>
        <fullName evidence="4">Antitoxin</fullName>
    </recommendedName>
</protein>
<sequence length="77" mass="9040">MPTRTISITEEAYERLKSKKEKNESFTDVINRVTGKISIMELAGILSREEGEKLEKYIKERRKASREHSDKIRESLK</sequence>
<dbReference type="InterPro" id="IPR003847">
    <property type="entry name" value="Put_antitoxin"/>
</dbReference>
<gene>
    <name evidence="2" type="ORF">A3D34_01515</name>
</gene>
<comment type="caution">
    <text evidence="2">The sequence shown here is derived from an EMBL/GenBank/DDBJ whole genome shotgun (WGS) entry which is preliminary data.</text>
</comment>
<keyword evidence="1" id="KW-1277">Toxin-antitoxin system</keyword>
<organism evidence="2 3">
    <name type="scientific">Candidatus Staskawiczbacteria bacterium RIFCSPHIGHO2_02_FULL_33_16</name>
    <dbReference type="NCBI Taxonomy" id="1802204"/>
    <lineage>
        <taxon>Bacteria</taxon>
        <taxon>Candidatus Staskawicziibacteriota</taxon>
    </lineage>
</organism>
<dbReference type="Proteomes" id="UP000179183">
    <property type="component" value="Unassembled WGS sequence"/>
</dbReference>
<evidence type="ECO:0000256" key="1">
    <source>
        <dbReference type="ARBA" id="ARBA00022649"/>
    </source>
</evidence>
<reference evidence="2 3" key="1">
    <citation type="journal article" date="2016" name="Nat. Commun.">
        <title>Thousands of microbial genomes shed light on interconnected biogeochemical processes in an aquifer system.</title>
        <authorList>
            <person name="Anantharaman K."/>
            <person name="Brown C.T."/>
            <person name="Hug L.A."/>
            <person name="Sharon I."/>
            <person name="Castelle C.J."/>
            <person name="Probst A.J."/>
            <person name="Thomas B.C."/>
            <person name="Singh A."/>
            <person name="Wilkins M.J."/>
            <person name="Karaoz U."/>
            <person name="Brodie E.L."/>
            <person name="Williams K.H."/>
            <person name="Hubbard S.S."/>
            <person name="Banfield J.F."/>
        </authorList>
    </citation>
    <scope>NUCLEOTIDE SEQUENCE [LARGE SCALE GENOMIC DNA]</scope>
</reference>
<evidence type="ECO:0000313" key="3">
    <source>
        <dbReference type="Proteomes" id="UP000179183"/>
    </source>
</evidence>
<proteinExistence type="predicted"/>
<dbReference type="AlphaFoldDB" id="A0A1G2HXD5"/>
<name>A0A1G2HXD5_9BACT</name>
<evidence type="ECO:0008006" key="4">
    <source>
        <dbReference type="Google" id="ProtNLM"/>
    </source>
</evidence>
<accession>A0A1G2HXD5</accession>
<dbReference type="EMBL" id="MHOQ01000013">
    <property type="protein sequence ID" value="OGZ67069.1"/>
    <property type="molecule type" value="Genomic_DNA"/>
</dbReference>
<dbReference type="Pfam" id="PF02697">
    <property type="entry name" value="VAPB_antitox"/>
    <property type="match status" value="1"/>
</dbReference>